<dbReference type="GO" id="GO:0006412">
    <property type="term" value="P:translation"/>
    <property type="evidence" value="ECO:0007669"/>
    <property type="project" value="UniProtKB-UniRule"/>
</dbReference>
<dbReference type="GO" id="GO:1990904">
    <property type="term" value="C:ribonucleoprotein complex"/>
    <property type="evidence" value="ECO:0007669"/>
    <property type="project" value="UniProtKB-KW"/>
</dbReference>
<dbReference type="SUPFAM" id="SSF54189">
    <property type="entry name" value="Ribosomal proteins S24e, L23 and L15e"/>
    <property type="match status" value="1"/>
</dbReference>
<evidence type="ECO:0000256" key="4">
    <source>
        <dbReference type="ARBA" id="ARBA00022980"/>
    </source>
</evidence>
<evidence type="ECO:0000256" key="1">
    <source>
        <dbReference type="ARBA" id="ARBA00006700"/>
    </source>
</evidence>
<evidence type="ECO:0000256" key="2">
    <source>
        <dbReference type="ARBA" id="ARBA00022730"/>
    </source>
</evidence>
<dbReference type="GO" id="GO:0019843">
    <property type="term" value="F:rRNA binding"/>
    <property type="evidence" value="ECO:0007669"/>
    <property type="project" value="UniProtKB-UniRule"/>
</dbReference>
<protein>
    <recommendedName>
        <fullName evidence="6">Large ribosomal subunit protein uL23</fullName>
    </recommendedName>
</protein>
<keyword evidence="5 6" id="KW-0687">Ribonucleoprotein</keyword>
<dbReference type="GO" id="GO:0005840">
    <property type="term" value="C:ribosome"/>
    <property type="evidence" value="ECO:0007669"/>
    <property type="project" value="UniProtKB-KW"/>
</dbReference>
<evidence type="ECO:0000256" key="5">
    <source>
        <dbReference type="ARBA" id="ARBA00023274"/>
    </source>
</evidence>
<name>A0A2I7N8S0_9NEIS</name>
<dbReference type="RefSeq" id="WP_102952144.1">
    <property type="nucleotide sequence ID" value="NZ_CP024847.1"/>
</dbReference>
<dbReference type="GO" id="GO:0003735">
    <property type="term" value="F:structural constituent of ribosome"/>
    <property type="evidence" value="ECO:0007669"/>
    <property type="project" value="InterPro"/>
</dbReference>
<keyword evidence="8" id="KW-1185">Reference proteome</keyword>
<dbReference type="InterPro" id="IPR012678">
    <property type="entry name" value="Ribosomal_uL23/eL15/eS24_sf"/>
</dbReference>
<organism evidence="7 8">
    <name type="scientific">Aquella oligotrophica</name>
    <dbReference type="NCBI Taxonomy" id="2067065"/>
    <lineage>
        <taxon>Bacteria</taxon>
        <taxon>Pseudomonadati</taxon>
        <taxon>Pseudomonadota</taxon>
        <taxon>Betaproteobacteria</taxon>
        <taxon>Neisseriales</taxon>
        <taxon>Neisseriaceae</taxon>
        <taxon>Aquella</taxon>
    </lineage>
</organism>
<keyword evidence="4 6" id="KW-0689">Ribosomal protein</keyword>
<keyword evidence="3 6" id="KW-0694">RNA-binding</keyword>
<comment type="subunit">
    <text evidence="6">Part of the 50S ribosomal subunit. Contacts protein L29, and trigger factor when it is bound to the ribosome.</text>
</comment>
<evidence type="ECO:0000313" key="7">
    <source>
        <dbReference type="EMBL" id="AUR52857.1"/>
    </source>
</evidence>
<evidence type="ECO:0000256" key="6">
    <source>
        <dbReference type="HAMAP-Rule" id="MF_01369"/>
    </source>
</evidence>
<dbReference type="Proteomes" id="UP000236655">
    <property type="component" value="Chromosome"/>
</dbReference>
<evidence type="ECO:0000256" key="3">
    <source>
        <dbReference type="ARBA" id="ARBA00022884"/>
    </source>
</evidence>
<dbReference type="NCBIfam" id="NF004359">
    <property type="entry name" value="PRK05738.1-3"/>
    <property type="match status" value="1"/>
</dbReference>
<sequence length="99" mass="11181">MKQVDLYKVLISPVITEKANTVAEKYEQVVFKVLKQASKDEIKAAFELAFNSKVASVRVLNVAGKAKRFGRFNGRRDNWKKAYISLMPGQSFDLAANQK</sequence>
<dbReference type="EMBL" id="CP024847">
    <property type="protein sequence ID" value="AUR52857.1"/>
    <property type="molecule type" value="Genomic_DNA"/>
</dbReference>
<comment type="function">
    <text evidence="6">One of the early assembly proteins it binds 23S rRNA. One of the proteins that surrounds the polypeptide exit tunnel on the outside of the ribosome. Forms the main docking site for trigger factor binding to the ribosome.</text>
</comment>
<dbReference type="Pfam" id="PF00276">
    <property type="entry name" value="Ribosomal_L23"/>
    <property type="match status" value="1"/>
</dbReference>
<dbReference type="PANTHER" id="PTHR11620">
    <property type="entry name" value="60S RIBOSOMAL PROTEIN L23A"/>
    <property type="match status" value="1"/>
</dbReference>
<dbReference type="AlphaFoldDB" id="A0A2I7N8S0"/>
<dbReference type="InterPro" id="IPR013025">
    <property type="entry name" value="Ribosomal_uL23-like"/>
</dbReference>
<comment type="similarity">
    <text evidence="1 6">Belongs to the universal ribosomal protein uL23 family.</text>
</comment>
<reference evidence="8" key="1">
    <citation type="submission" date="2017-11" db="EMBL/GenBank/DDBJ databases">
        <authorList>
            <person name="Chan K.G."/>
            <person name="Lee L.S."/>
        </authorList>
    </citation>
    <scope>NUCLEOTIDE SEQUENCE [LARGE SCALE GENOMIC DNA]</scope>
    <source>
        <strain evidence="8">DSM 100970</strain>
    </source>
</reference>
<dbReference type="FunFam" id="3.30.70.330:FF:000001">
    <property type="entry name" value="50S ribosomal protein L23"/>
    <property type="match status" value="1"/>
</dbReference>
<gene>
    <name evidence="6" type="primary">rplW</name>
    <name evidence="7" type="ORF">CUN60_11310</name>
</gene>
<dbReference type="OrthoDB" id="9793353at2"/>
<dbReference type="NCBIfam" id="NF004363">
    <property type="entry name" value="PRK05738.2-4"/>
    <property type="match status" value="1"/>
</dbReference>
<dbReference type="Gene3D" id="3.30.70.330">
    <property type="match status" value="1"/>
</dbReference>
<dbReference type="InterPro" id="IPR012677">
    <property type="entry name" value="Nucleotide-bd_a/b_plait_sf"/>
</dbReference>
<evidence type="ECO:0000313" key="8">
    <source>
        <dbReference type="Proteomes" id="UP000236655"/>
    </source>
</evidence>
<accession>A0A2I7N8S0</accession>
<dbReference type="HAMAP" id="MF_01369_B">
    <property type="entry name" value="Ribosomal_uL23_B"/>
    <property type="match status" value="1"/>
</dbReference>
<dbReference type="KEGG" id="nba:CUN60_11310"/>
<proteinExistence type="inferred from homology"/>
<keyword evidence="2 6" id="KW-0699">rRNA-binding</keyword>